<evidence type="ECO:0000259" key="2">
    <source>
        <dbReference type="PROSITE" id="PS50076"/>
    </source>
</evidence>
<evidence type="ECO:0000313" key="3">
    <source>
        <dbReference type="EMBL" id="KAI92465.1"/>
    </source>
</evidence>
<dbReference type="Gene3D" id="1.10.287.110">
    <property type="entry name" value="DnaJ domain"/>
    <property type="match status" value="1"/>
</dbReference>
<accession>A0AAI9T353</accession>
<dbReference type="PROSITE" id="PS50076">
    <property type="entry name" value="DNAJ_2"/>
    <property type="match status" value="1"/>
</dbReference>
<dbReference type="Proteomes" id="UP000004057">
    <property type="component" value="Unassembled WGS sequence"/>
</dbReference>
<gene>
    <name evidence="3" type="ORF">SPM_003965</name>
</gene>
<evidence type="ECO:0000256" key="1">
    <source>
        <dbReference type="SAM" id="Phobius"/>
    </source>
</evidence>
<feature type="domain" description="J" evidence="2">
    <location>
        <begin position="256"/>
        <end position="318"/>
    </location>
</feature>
<dbReference type="AlphaFoldDB" id="A0AAI9T353"/>
<keyword evidence="1" id="KW-0812">Transmembrane</keyword>
<dbReference type="InterPro" id="IPR001623">
    <property type="entry name" value="DnaJ_domain"/>
</dbReference>
<reference evidence="3 4" key="1">
    <citation type="journal article" date="2012" name="J. Proteome Res.">
        <title>Application of Spiroplasma melliferum proteogenomic profiling for the discovery of virulence factors and pathogenicity mechanisms in host-associated spiroplasmas.</title>
        <authorList>
            <person name="Alexeev D."/>
            <person name="Kostrjukova E."/>
            <person name="Aliper A."/>
            <person name="Popenko A."/>
            <person name="Bazaleev N."/>
            <person name="Tyakht A."/>
            <person name="Selezneva O."/>
            <person name="Akopian T."/>
            <person name="Prichodko E."/>
            <person name="Kondratov I."/>
            <person name="Chukin M."/>
            <person name="Demina I."/>
            <person name="Galyamina M."/>
            <person name="Kamashev D."/>
            <person name="Vanyushkina A."/>
            <person name="Ladygina V."/>
            <person name="Levitskii S."/>
            <person name="Lazarev V."/>
            <person name="Govorun V."/>
        </authorList>
    </citation>
    <scope>NUCLEOTIDE SEQUENCE [LARGE SCALE GENOMIC DNA]</scope>
    <source>
        <strain evidence="3 4">KC3</strain>
    </source>
</reference>
<comment type="caution">
    <text evidence="3">The sequence shown here is derived from an EMBL/GenBank/DDBJ whole genome shotgun (WGS) entry which is preliminary data.</text>
</comment>
<dbReference type="RefSeq" id="WP_004028240.1">
    <property type="nucleotide sequence ID" value="NZ_AGBZ02000002.1"/>
</dbReference>
<dbReference type="InterPro" id="IPR036869">
    <property type="entry name" value="J_dom_sf"/>
</dbReference>
<dbReference type="EMBL" id="AGBZ02000002">
    <property type="protein sequence ID" value="KAI92465.1"/>
    <property type="molecule type" value="Genomic_DNA"/>
</dbReference>
<keyword evidence="1" id="KW-1133">Transmembrane helix</keyword>
<proteinExistence type="predicted"/>
<feature type="transmembrane region" description="Helical" evidence="1">
    <location>
        <begin position="6"/>
        <end position="24"/>
    </location>
</feature>
<dbReference type="SUPFAM" id="SSF46565">
    <property type="entry name" value="Chaperone J-domain"/>
    <property type="match status" value="1"/>
</dbReference>
<sequence>MSWWIYLIIILGTMLVSFFLERWFSTKSFYKNKNEEETYIEDDYEDDYSDYFTEWEIEEADWGYWTINQLTDYTNELRTNNSEAIDFDYSGSNEYNIKKTFQVLNYYDDYKKYIFNSQLLKLEKELNKKYDAILTQIIIVALLKFNYYAALSTNNLLYFLFEEDIKVDSSFENFINKTNKLVSDYLGYITTGILEEIDLTEQLDSYNNHNQIEDLLDFGSNFINDWFEEMITLIHELGLNFDDDEDYTFEQNNVEEALNYFSLTKDDTYHSFKKKYRWFSTKYHPDANPSHKKFAETEMQKINGFKDILEEYFRNKKT</sequence>
<name>A0AAI9T353_SPIME</name>
<protein>
    <submittedName>
        <fullName evidence="3">Molecular chaperone DnaJ</fullName>
    </submittedName>
</protein>
<feature type="transmembrane region" description="Helical" evidence="1">
    <location>
        <begin position="130"/>
        <end position="149"/>
    </location>
</feature>
<organism evidence="3 4">
    <name type="scientific">Spiroplasma melliferum KC3</name>
    <dbReference type="NCBI Taxonomy" id="570509"/>
    <lineage>
        <taxon>Bacteria</taxon>
        <taxon>Bacillati</taxon>
        <taxon>Mycoplasmatota</taxon>
        <taxon>Mollicutes</taxon>
        <taxon>Entomoplasmatales</taxon>
        <taxon>Spiroplasmataceae</taxon>
        <taxon>Spiroplasma</taxon>
    </lineage>
</organism>
<keyword evidence="1" id="KW-0472">Membrane</keyword>
<evidence type="ECO:0000313" key="4">
    <source>
        <dbReference type="Proteomes" id="UP000004057"/>
    </source>
</evidence>